<feature type="transmembrane region" description="Helical" evidence="1">
    <location>
        <begin position="12"/>
        <end position="31"/>
    </location>
</feature>
<proteinExistence type="predicted"/>
<keyword evidence="1" id="KW-0812">Transmembrane</keyword>
<keyword evidence="3" id="KW-1185">Reference proteome</keyword>
<feature type="transmembrane region" description="Helical" evidence="1">
    <location>
        <begin position="95"/>
        <end position="122"/>
    </location>
</feature>
<gene>
    <name evidence="2" type="ORF">ESA94_11755</name>
</gene>
<dbReference type="EMBL" id="SDHW01000003">
    <property type="protein sequence ID" value="RXK59729.1"/>
    <property type="molecule type" value="Genomic_DNA"/>
</dbReference>
<protein>
    <submittedName>
        <fullName evidence="2">Uncharacterized protein</fullName>
    </submittedName>
</protein>
<sequence>MVKTVFLKNYRPYFFLLLFTACVLTLISYSLVAADLYVHLPLEDARLYKNIFFIIIVAASFVYGYYLKKQREKLQAIEDYDLKIATHIILYRKRILWGFLNCLLACILFVIIGYKTFFYFALIDVVMMLMQFPNKAVFNKELNDDEIEYL</sequence>
<feature type="transmembrane region" description="Helical" evidence="1">
    <location>
        <begin position="51"/>
        <end position="67"/>
    </location>
</feature>
<accession>A0A4Q1CI56</accession>
<name>A0A4Q1CI56_9BACT</name>
<evidence type="ECO:0000313" key="2">
    <source>
        <dbReference type="EMBL" id="RXK59729.1"/>
    </source>
</evidence>
<keyword evidence="1" id="KW-1133">Transmembrane helix</keyword>
<comment type="caution">
    <text evidence="2">The sequence shown here is derived from an EMBL/GenBank/DDBJ whole genome shotgun (WGS) entry which is preliminary data.</text>
</comment>
<keyword evidence="1" id="KW-0472">Membrane</keyword>
<dbReference type="RefSeq" id="WP_129131102.1">
    <property type="nucleotide sequence ID" value="NZ_SDHW01000003.1"/>
</dbReference>
<dbReference type="Proteomes" id="UP000290204">
    <property type="component" value="Unassembled WGS sequence"/>
</dbReference>
<organism evidence="2 3">
    <name type="scientific">Lacibacter luteus</name>
    <dbReference type="NCBI Taxonomy" id="2508719"/>
    <lineage>
        <taxon>Bacteria</taxon>
        <taxon>Pseudomonadati</taxon>
        <taxon>Bacteroidota</taxon>
        <taxon>Chitinophagia</taxon>
        <taxon>Chitinophagales</taxon>
        <taxon>Chitinophagaceae</taxon>
        <taxon>Lacibacter</taxon>
    </lineage>
</organism>
<dbReference type="PROSITE" id="PS51257">
    <property type="entry name" value="PROKAR_LIPOPROTEIN"/>
    <property type="match status" value="1"/>
</dbReference>
<evidence type="ECO:0000256" key="1">
    <source>
        <dbReference type="SAM" id="Phobius"/>
    </source>
</evidence>
<reference evidence="2 3" key="1">
    <citation type="submission" date="2019-01" db="EMBL/GenBank/DDBJ databases">
        <title>Lacibacter sp. strain TTM-7.</title>
        <authorList>
            <person name="Chen W.-M."/>
        </authorList>
    </citation>
    <scope>NUCLEOTIDE SEQUENCE [LARGE SCALE GENOMIC DNA]</scope>
    <source>
        <strain evidence="2 3">TTM-7</strain>
    </source>
</reference>
<evidence type="ECO:0000313" key="3">
    <source>
        <dbReference type="Proteomes" id="UP000290204"/>
    </source>
</evidence>
<dbReference type="AlphaFoldDB" id="A0A4Q1CI56"/>